<dbReference type="EMBL" id="RDQK01000020">
    <property type="protein sequence ID" value="RMX07415.1"/>
    <property type="molecule type" value="Genomic_DNA"/>
</dbReference>
<gene>
    <name evidence="1" type="ORF">EBQ24_08750</name>
</gene>
<proteinExistence type="predicted"/>
<reference evidence="1 2" key="1">
    <citation type="submission" date="2018-10" db="EMBL/GenBank/DDBJ databases">
        <title>Comamonadaceae CDC group NO-1 genome sequencing and assembly.</title>
        <authorList>
            <person name="Bernier A.-M."/>
            <person name="Bernard K."/>
        </authorList>
    </citation>
    <scope>NUCLEOTIDE SEQUENCE [LARGE SCALE GENOMIC DNA]</scope>
    <source>
        <strain evidence="1 2">NML180581</strain>
    </source>
</reference>
<comment type="caution">
    <text evidence="1">The sequence shown here is derived from an EMBL/GenBank/DDBJ whole genome shotgun (WGS) entry which is preliminary data.</text>
</comment>
<name>A0A3M6QWL9_9BURK</name>
<dbReference type="RefSeq" id="WP_122248555.1">
    <property type="nucleotide sequence ID" value="NZ_RDQK01000020.1"/>
</dbReference>
<protein>
    <submittedName>
        <fullName evidence="1">Uncharacterized protein</fullName>
    </submittedName>
</protein>
<evidence type="ECO:0000313" key="1">
    <source>
        <dbReference type="EMBL" id="RMX07415.1"/>
    </source>
</evidence>
<organism evidence="1 2">
    <name type="scientific">Allofranklinella schreckenbergeri</name>
    <dbReference type="NCBI Taxonomy" id="1076744"/>
    <lineage>
        <taxon>Bacteria</taxon>
        <taxon>Pseudomonadati</taxon>
        <taxon>Pseudomonadota</taxon>
        <taxon>Betaproteobacteria</taxon>
        <taxon>Burkholderiales</taxon>
        <taxon>Comamonadaceae</taxon>
        <taxon>Allofranklinella</taxon>
    </lineage>
</organism>
<sequence length="80" mass="8883">MNAQAQKLMLSISDAVGMVDRPLRALQAVEQLTHPTSAQRGSIDLQLLDREALGYLLTVIYLDFERTLSNVRAVIAQEQS</sequence>
<accession>A0A3M6QWL9</accession>
<evidence type="ECO:0000313" key="2">
    <source>
        <dbReference type="Proteomes" id="UP000281171"/>
    </source>
</evidence>
<dbReference type="Proteomes" id="UP000281171">
    <property type="component" value="Unassembled WGS sequence"/>
</dbReference>
<dbReference type="AlphaFoldDB" id="A0A3M6QWL9"/>